<dbReference type="PANTHER" id="PTHR24220">
    <property type="entry name" value="IMPORT ATP-BINDING PROTEIN"/>
    <property type="match status" value="1"/>
</dbReference>
<keyword evidence="8 12" id="KW-0472">Membrane</keyword>
<evidence type="ECO:0000256" key="5">
    <source>
        <dbReference type="ARBA" id="ARBA00022618"/>
    </source>
</evidence>
<evidence type="ECO:0000256" key="4">
    <source>
        <dbReference type="ARBA" id="ARBA00022475"/>
    </source>
</evidence>
<dbReference type="PROSITE" id="PS50893">
    <property type="entry name" value="ABC_TRANSPORTER_2"/>
    <property type="match status" value="1"/>
</dbReference>
<proteinExistence type="inferred from homology"/>
<dbReference type="GO" id="GO:0016887">
    <property type="term" value="F:ATP hydrolysis activity"/>
    <property type="evidence" value="ECO:0007669"/>
    <property type="project" value="InterPro"/>
</dbReference>
<name>A0A429ZDC1_9ENTE</name>
<keyword evidence="15" id="KW-1185">Reference proteome</keyword>
<dbReference type="OrthoDB" id="9791546at2"/>
<evidence type="ECO:0000256" key="8">
    <source>
        <dbReference type="ARBA" id="ARBA00023136"/>
    </source>
</evidence>
<evidence type="ECO:0000256" key="6">
    <source>
        <dbReference type="ARBA" id="ARBA00022741"/>
    </source>
</evidence>
<dbReference type="EMBL" id="NGJU01000027">
    <property type="protein sequence ID" value="RST91708.1"/>
    <property type="molecule type" value="Genomic_DNA"/>
</dbReference>
<dbReference type="AlphaFoldDB" id="A0A429ZDC1"/>
<evidence type="ECO:0000256" key="11">
    <source>
        <dbReference type="ARBA" id="ARBA00055994"/>
    </source>
</evidence>
<reference evidence="14 15" key="1">
    <citation type="submission" date="2017-05" db="EMBL/GenBank/DDBJ databases">
        <title>Vagococcus spp. assemblies.</title>
        <authorList>
            <person name="Gulvik C.A."/>
        </authorList>
    </citation>
    <scope>NUCLEOTIDE SEQUENCE [LARGE SCALE GENOMIC DNA]</scope>
    <source>
        <strain evidence="14 15">NCFB 2777</strain>
    </source>
</reference>
<keyword evidence="3" id="KW-0813">Transport</keyword>
<keyword evidence="7 12" id="KW-0067">ATP-binding</keyword>
<dbReference type="InterPro" id="IPR005286">
    <property type="entry name" value="Cell_div_FtsE"/>
</dbReference>
<comment type="function">
    <text evidence="11">Part of the ABC transporter FtsEX involved in cellular division. Has ATPase activity. Essential for cell division and viability.</text>
</comment>
<protein>
    <recommendedName>
        <fullName evidence="2 12">Cell division ATP-binding protein FtsE</fullName>
    </recommendedName>
</protein>
<dbReference type="GeneID" id="98569418"/>
<evidence type="ECO:0000256" key="9">
    <source>
        <dbReference type="ARBA" id="ARBA00023306"/>
    </source>
</evidence>
<dbReference type="PROSITE" id="PS00211">
    <property type="entry name" value="ABC_TRANSPORTER_1"/>
    <property type="match status" value="1"/>
</dbReference>
<sequence>MIEMKDIMKKYSNGTTAIRNISVKIDQGEFVYVVGPSGAGKSTFIKLMYREEKATKGSLNVVGYDLMTIKNKNIPFLRREIGIVFQDYKLLHQKTVYENVAYAMQVIGKRPREIKRRVMEVLDLVGLRHKVRVFPSELSGGEQQRVAIARAIVNTPKVLIADEPTGNLDPENSWEIMKLLDKINTQGTTVVMATHNSTIVNTIRHRVLAVENGRIIRDQHEGEYGYDD</sequence>
<dbReference type="Proteomes" id="UP000287239">
    <property type="component" value="Unassembled WGS sequence"/>
</dbReference>
<comment type="similarity">
    <text evidence="1 12">Belongs to the ABC transporter superfamily.</text>
</comment>
<dbReference type="GO" id="GO:0051301">
    <property type="term" value="P:cell division"/>
    <property type="evidence" value="ECO:0007669"/>
    <property type="project" value="UniProtKB-UniRule"/>
</dbReference>
<dbReference type="GO" id="GO:0022857">
    <property type="term" value="F:transmembrane transporter activity"/>
    <property type="evidence" value="ECO:0007669"/>
    <property type="project" value="TreeGrafter"/>
</dbReference>
<evidence type="ECO:0000256" key="12">
    <source>
        <dbReference type="RuleBase" id="RU365094"/>
    </source>
</evidence>
<evidence type="ECO:0000313" key="14">
    <source>
        <dbReference type="EMBL" id="RST91708.1"/>
    </source>
</evidence>
<keyword evidence="9 12" id="KW-0131">Cell cycle</keyword>
<dbReference type="SMART" id="SM00382">
    <property type="entry name" value="AAA"/>
    <property type="match status" value="1"/>
</dbReference>
<dbReference type="InterPro" id="IPR015854">
    <property type="entry name" value="ABC_transpr_LolD-like"/>
</dbReference>
<dbReference type="RefSeq" id="WP_126782148.1">
    <property type="nucleotide sequence ID" value="NZ_CAUQJP010000060.1"/>
</dbReference>
<dbReference type="NCBIfam" id="TIGR02673">
    <property type="entry name" value="FtsE"/>
    <property type="match status" value="1"/>
</dbReference>
<evidence type="ECO:0000256" key="1">
    <source>
        <dbReference type="ARBA" id="ARBA00005417"/>
    </source>
</evidence>
<comment type="catalytic activity">
    <reaction evidence="10">
        <text>ATP + H2O = ADP + phosphate + H(+)</text>
        <dbReference type="Rhea" id="RHEA:13065"/>
        <dbReference type="ChEBI" id="CHEBI:15377"/>
        <dbReference type="ChEBI" id="CHEBI:15378"/>
        <dbReference type="ChEBI" id="CHEBI:30616"/>
        <dbReference type="ChEBI" id="CHEBI:43474"/>
        <dbReference type="ChEBI" id="CHEBI:456216"/>
    </reaction>
</comment>
<comment type="subcellular location">
    <subcellularLocation>
        <location evidence="12">Cell membrane</location>
        <topology evidence="12">Peripheral membrane protein</topology>
        <orientation evidence="12">Cytoplasmic side</orientation>
    </subcellularLocation>
</comment>
<dbReference type="Pfam" id="PF00005">
    <property type="entry name" value="ABC_tran"/>
    <property type="match status" value="1"/>
</dbReference>
<evidence type="ECO:0000256" key="7">
    <source>
        <dbReference type="ARBA" id="ARBA00022840"/>
    </source>
</evidence>
<feature type="domain" description="ABC transporter" evidence="13">
    <location>
        <begin position="2"/>
        <end position="227"/>
    </location>
</feature>
<dbReference type="FunFam" id="3.40.50.300:FF:000056">
    <property type="entry name" value="Cell division ATP-binding protein FtsE"/>
    <property type="match status" value="1"/>
</dbReference>
<dbReference type="Gene3D" id="3.40.50.300">
    <property type="entry name" value="P-loop containing nucleotide triphosphate hydrolases"/>
    <property type="match status" value="1"/>
</dbReference>
<accession>A0A429ZDC1</accession>
<comment type="caution">
    <text evidence="14">The sequence shown here is derived from an EMBL/GenBank/DDBJ whole genome shotgun (WGS) entry which is preliminary data.</text>
</comment>
<dbReference type="GO" id="GO:0005524">
    <property type="term" value="F:ATP binding"/>
    <property type="evidence" value="ECO:0007669"/>
    <property type="project" value="UniProtKB-UniRule"/>
</dbReference>
<keyword evidence="4 12" id="KW-1003">Cell membrane</keyword>
<evidence type="ECO:0000256" key="3">
    <source>
        <dbReference type="ARBA" id="ARBA00022448"/>
    </source>
</evidence>
<dbReference type="SUPFAM" id="SSF52540">
    <property type="entry name" value="P-loop containing nucleoside triphosphate hydrolases"/>
    <property type="match status" value="1"/>
</dbReference>
<evidence type="ECO:0000313" key="15">
    <source>
        <dbReference type="Proteomes" id="UP000287239"/>
    </source>
</evidence>
<evidence type="ECO:0000256" key="10">
    <source>
        <dbReference type="ARBA" id="ARBA00049360"/>
    </source>
</evidence>
<dbReference type="PANTHER" id="PTHR24220:SF470">
    <property type="entry name" value="CELL DIVISION ATP-BINDING PROTEIN FTSE"/>
    <property type="match status" value="1"/>
</dbReference>
<evidence type="ECO:0000256" key="2">
    <source>
        <dbReference type="ARBA" id="ARBA00020019"/>
    </source>
</evidence>
<comment type="subunit">
    <text evidence="12">Homodimer. Forms a membrane-associated complex with FtsX.</text>
</comment>
<dbReference type="InterPro" id="IPR003439">
    <property type="entry name" value="ABC_transporter-like_ATP-bd"/>
</dbReference>
<keyword evidence="5 12" id="KW-0132">Cell division</keyword>
<evidence type="ECO:0000259" key="13">
    <source>
        <dbReference type="PROSITE" id="PS50893"/>
    </source>
</evidence>
<organism evidence="14 15">
    <name type="scientific">Vagococcus salmoninarum</name>
    <dbReference type="NCBI Taxonomy" id="2739"/>
    <lineage>
        <taxon>Bacteria</taxon>
        <taxon>Bacillati</taxon>
        <taxon>Bacillota</taxon>
        <taxon>Bacilli</taxon>
        <taxon>Lactobacillales</taxon>
        <taxon>Enterococcaceae</taxon>
        <taxon>Vagococcus</taxon>
    </lineage>
</organism>
<dbReference type="InterPro" id="IPR027417">
    <property type="entry name" value="P-loop_NTPase"/>
</dbReference>
<dbReference type="InterPro" id="IPR003593">
    <property type="entry name" value="AAA+_ATPase"/>
</dbReference>
<dbReference type="GO" id="GO:0005886">
    <property type="term" value="C:plasma membrane"/>
    <property type="evidence" value="ECO:0007669"/>
    <property type="project" value="UniProtKB-SubCell"/>
</dbReference>
<dbReference type="InterPro" id="IPR017871">
    <property type="entry name" value="ABC_transporter-like_CS"/>
</dbReference>
<gene>
    <name evidence="12" type="primary">ftsE</name>
    <name evidence="14" type="ORF">CBF35_13800</name>
</gene>
<keyword evidence="6 12" id="KW-0547">Nucleotide-binding</keyword>